<dbReference type="RefSeq" id="WP_040288668.1">
    <property type="nucleotide sequence ID" value="NZ_AFXZ01000050.1"/>
</dbReference>
<name>G2EG27_9FLAO</name>
<evidence type="ECO:0000313" key="4">
    <source>
        <dbReference type="Proteomes" id="UP000003730"/>
    </source>
</evidence>
<dbReference type="PANTHER" id="PTHR43265">
    <property type="entry name" value="ESTERASE ESTD"/>
    <property type="match status" value="1"/>
</dbReference>
<dbReference type="eggNOG" id="COG1073">
    <property type="taxonomic scope" value="Bacteria"/>
</dbReference>
<sequence>MRLYYSLLWLFFTLPTIAQDATSVEKDLVISQFVDGTLLVPTVDNKNILAIIIGDYGPTDRNGNQNFQKNNSLKKIANGLSKHGISSFRYDKRIVKQILKGHVNTRISFDDFVADAKAVLNHFVKQQTYSAIYIIGHGQGSLVGMLISHEDVTGFVSLAGSAKSIDQVIMEQIKQTAPGLVPDAQSAFDVLKSGKTTTNFPSALSNIFSLNTQSFMSSWMQHNPLEILKTLNIPVLIVNGTKDLQVSTDEANQLQTVSEKNTFKLITKMNHVLFIIEGGDLENSKSYNESYRPLSPELMEALIAFIK</sequence>
<dbReference type="InterPro" id="IPR053145">
    <property type="entry name" value="AB_hydrolase_Est10"/>
</dbReference>
<feature type="chain" id="PRO_5020449451" evidence="1">
    <location>
        <begin position="19"/>
        <end position="307"/>
    </location>
</feature>
<keyword evidence="4" id="KW-1185">Reference proteome</keyword>
<dbReference type="SUPFAM" id="SSF53474">
    <property type="entry name" value="alpha/beta-Hydrolases"/>
    <property type="match status" value="1"/>
</dbReference>
<dbReference type="AlphaFoldDB" id="G2EG27"/>
<dbReference type="OrthoDB" id="9809549at2"/>
<accession>G2EG27</accession>
<dbReference type="GO" id="GO:0052689">
    <property type="term" value="F:carboxylic ester hydrolase activity"/>
    <property type="evidence" value="ECO:0007669"/>
    <property type="project" value="TreeGrafter"/>
</dbReference>
<dbReference type="PATRIC" id="fig|1046627.3.peg.2459"/>
<dbReference type="InterPro" id="IPR029058">
    <property type="entry name" value="AB_hydrolase_fold"/>
</dbReference>
<feature type="domain" description="Serine aminopeptidase S33" evidence="2">
    <location>
        <begin position="73"/>
        <end position="274"/>
    </location>
</feature>
<dbReference type="PANTHER" id="PTHR43265:SF1">
    <property type="entry name" value="ESTERASE ESTD"/>
    <property type="match status" value="1"/>
</dbReference>
<organism evidence="3 4">
    <name type="scientific">Bizionia argentinensis JUB59</name>
    <dbReference type="NCBI Taxonomy" id="1046627"/>
    <lineage>
        <taxon>Bacteria</taxon>
        <taxon>Pseudomonadati</taxon>
        <taxon>Bacteroidota</taxon>
        <taxon>Flavobacteriia</taxon>
        <taxon>Flavobacteriales</taxon>
        <taxon>Flavobacteriaceae</taxon>
        <taxon>Bizionia</taxon>
    </lineage>
</organism>
<proteinExistence type="predicted"/>
<evidence type="ECO:0000313" key="3">
    <source>
        <dbReference type="EMBL" id="EGV42629.2"/>
    </source>
</evidence>
<keyword evidence="3" id="KW-0378">Hydrolase</keyword>
<keyword evidence="1" id="KW-0732">Signal</keyword>
<feature type="signal peptide" evidence="1">
    <location>
        <begin position="1"/>
        <end position="18"/>
    </location>
</feature>
<comment type="caution">
    <text evidence="3">The sequence shown here is derived from an EMBL/GenBank/DDBJ whole genome shotgun (WGS) entry which is preliminary data.</text>
</comment>
<dbReference type="InterPro" id="IPR022742">
    <property type="entry name" value="Hydrolase_4"/>
</dbReference>
<dbReference type="Gene3D" id="3.40.50.1820">
    <property type="entry name" value="alpha/beta hydrolase"/>
    <property type="match status" value="1"/>
</dbReference>
<evidence type="ECO:0000259" key="2">
    <source>
        <dbReference type="Pfam" id="PF12146"/>
    </source>
</evidence>
<dbReference type="Proteomes" id="UP000003730">
    <property type="component" value="Unassembled WGS sequence"/>
</dbReference>
<dbReference type="STRING" id="1046627.BZARG_1855"/>
<reference evidence="3 4" key="1">
    <citation type="journal article" date="2008" name="Int. J. Syst. Evol. Microbiol.">
        <title>Bizionia argentinensis sp. nov., isolated from surface marine water in Antarctica.</title>
        <authorList>
            <person name="Bercovich A."/>
            <person name="Vazquez S.C."/>
            <person name="Yankilevich P."/>
            <person name="Coria S.H."/>
            <person name="Foti M."/>
            <person name="Hernandez E."/>
            <person name="Vidal A."/>
            <person name="Ruberto L."/>
            <person name="Melo C."/>
            <person name="Marenssi S."/>
            <person name="Criscuolo M."/>
            <person name="Memoli M."/>
            <person name="Arguelles M."/>
            <person name="Mac Cormack W.P."/>
        </authorList>
    </citation>
    <scope>NUCLEOTIDE SEQUENCE [LARGE SCALE GENOMIC DNA]</scope>
    <source>
        <strain evidence="3 4">JUB59</strain>
    </source>
</reference>
<dbReference type="EMBL" id="AFXZ01000050">
    <property type="protein sequence ID" value="EGV42629.2"/>
    <property type="molecule type" value="Genomic_DNA"/>
</dbReference>
<gene>
    <name evidence="3" type="ORF">BZARG_1855</name>
</gene>
<dbReference type="Pfam" id="PF12146">
    <property type="entry name" value="Hydrolase_4"/>
    <property type="match status" value="1"/>
</dbReference>
<evidence type="ECO:0000256" key="1">
    <source>
        <dbReference type="SAM" id="SignalP"/>
    </source>
</evidence>
<protein>
    <submittedName>
        <fullName evidence="3">Alpha/beta hydrolase</fullName>
    </submittedName>
</protein>